<dbReference type="PANTHER" id="PTHR47053:SF1">
    <property type="entry name" value="MUREIN DD-ENDOPEPTIDASE MEPH-RELATED"/>
    <property type="match status" value="1"/>
</dbReference>
<dbReference type="PROSITE" id="PS51935">
    <property type="entry name" value="NLPC_P60"/>
    <property type="match status" value="1"/>
</dbReference>
<keyword evidence="2" id="KW-0645">Protease</keyword>
<dbReference type="Gene3D" id="3.90.1720.10">
    <property type="entry name" value="endopeptidase domain like (from Nostoc punctiforme)"/>
    <property type="match status" value="1"/>
</dbReference>
<evidence type="ECO:0000313" key="9">
    <source>
        <dbReference type="EMBL" id="AIE60221.1"/>
    </source>
</evidence>
<accession>I3E8Y6</accession>
<evidence type="ECO:0000256" key="7">
    <source>
        <dbReference type="SAM" id="SignalP"/>
    </source>
</evidence>
<dbReference type="GO" id="GO:0006508">
    <property type="term" value="P:proteolysis"/>
    <property type="evidence" value="ECO:0007669"/>
    <property type="project" value="UniProtKB-KW"/>
</dbReference>
<evidence type="ECO:0000313" key="10">
    <source>
        <dbReference type="Proteomes" id="UP000027602"/>
    </source>
</evidence>
<comment type="similarity">
    <text evidence="1">Belongs to the peptidase C40 family.</text>
</comment>
<dbReference type="eggNOG" id="COG3883">
    <property type="taxonomic scope" value="Bacteria"/>
</dbReference>
<keyword evidence="4" id="KW-0378">Hydrolase</keyword>
<dbReference type="HOGENOM" id="CLU_034085_0_1_9"/>
<dbReference type="InterPro" id="IPR038765">
    <property type="entry name" value="Papain-like_cys_pep_sf"/>
</dbReference>
<dbReference type="EMBL" id="CP007739">
    <property type="protein sequence ID" value="AIE60221.1"/>
    <property type="molecule type" value="Genomic_DNA"/>
</dbReference>
<dbReference type="PANTHER" id="PTHR47053">
    <property type="entry name" value="MUREIN DD-ENDOPEPTIDASE MEPH-RELATED"/>
    <property type="match status" value="1"/>
</dbReference>
<evidence type="ECO:0000256" key="4">
    <source>
        <dbReference type="ARBA" id="ARBA00022801"/>
    </source>
</evidence>
<dbReference type="GO" id="GO:0008234">
    <property type="term" value="F:cysteine-type peptidase activity"/>
    <property type="evidence" value="ECO:0007669"/>
    <property type="project" value="UniProtKB-KW"/>
</dbReference>
<dbReference type="InterPro" id="IPR057309">
    <property type="entry name" value="PcsB_CC"/>
</dbReference>
<dbReference type="RefSeq" id="WP_004434447.1">
    <property type="nucleotide sequence ID" value="NZ_ADWW01000002.1"/>
</dbReference>
<reference evidence="9 10" key="1">
    <citation type="journal article" date="2015" name="BMC Genomics">
        <title>Transcriptome analysis of thermophilic methylotrophic Bacillus methanolicus MGA3 using RNA-sequencing provides detailed insights into its previously uncharted transcriptional landscape.</title>
        <authorList>
            <person name="Irla M."/>
            <person name="Neshat A."/>
            <person name="Brautaset T."/>
            <person name="Ruckert C."/>
            <person name="Kalinowski J."/>
            <person name="Wendisch V.F."/>
        </authorList>
    </citation>
    <scope>NUCLEOTIDE SEQUENCE [LARGE SCALE GENOMIC DNA]</scope>
    <source>
        <strain evidence="10">MGA3 / ATCC 53907</strain>
    </source>
</reference>
<evidence type="ECO:0000259" key="8">
    <source>
        <dbReference type="PROSITE" id="PS51935"/>
    </source>
</evidence>
<proteinExistence type="inferred from homology"/>
<evidence type="ECO:0000256" key="3">
    <source>
        <dbReference type="ARBA" id="ARBA00022729"/>
    </source>
</evidence>
<dbReference type="SUPFAM" id="SSF54001">
    <property type="entry name" value="Cysteine proteinases"/>
    <property type="match status" value="1"/>
</dbReference>
<keyword evidence="5" id="KW-0788">Thiol protease</keyword>
<evidence type="ECO:0000256" key="2">
    <source>
        <dbReference type="ARBA" id="ARBA00022670"/>
    </source>
</evidence>
<keyword evidence="10" id="KW-1185">Reference proteome</keyword>
<protein>
    <submittedName>
        <fullName evidence="9">NLP/P60 protein</fullName>
    </submittedName>
</protein>
<feature type="coiled-coil region" evidence="6">
    <location>
        <begin position="158"/>
        <end position="223"/>
    </location>
</feature>
<dbReference type="Pfam" id="PF00877">
    <property type="entry name" value="NLPC_P60"/>
    <property type="match status" value="1"/>
</dbReference>
<organism evidence="9 10">
    <name type="scientific">Bacillus methanolicus (strain MGA3 / ATCC 53907)</name>
    <dbReference type="NCBI Taxonomy" id="796606"/>
    <lineage>
        <taxon>Bacteria</taxon>
        <taxon>Bacillati</taxon>
        <taxon>Bacillota</taxon>
        <taxon>Bacilli</taxon>
        <taxon>Bacillales</taxon>
        <taxon>Bacillaceae</taxon>
        <taxon>Bacillus</taxon>
    </lineage>
</organism>
<keyword evidence="3 7" id="KW-0732">Signal</keyword>
<sequence>MIKKMMMLLCTAIMLAMGFMNPLVQAESVNYLENLKPELKGQVQPIISKSDQEVPQVKNELSGINYQIQKVDQAIRDNKKMIVQAEADIIETTSEIKQLKKEIVELEERIAKRNEILKERAISYQASGGGDVSYLEVLLGSESFSDFVDRAGAVVMIAQADKELLEQYEDEKRDLKNKQDSLQHKLTDLTEKKTEHEGMQAQLEEQQKQYNLRKEQLAKKEEKKIALKVESHIKASHLTVSKQILDNSAKATDVSAAPNTNQGTNGNKNSVITAGYKYIGNSVYVFGGGRTAYDIANGRFDCSGFVHWAFSQAGIKVGSSTDSLKNSGRQISVNEMQPGDLVFFDTYKKDGHVGIYIGNGKFIGSQSSTGVAIADMSNGYWKQKFNGRVVRIS</sequence>
<dbReference type="InterPro" id="IPR051202">
    <property type="entry name" value="Peptidase_C40"/>
</dbReference>
<gene>
    <name evidence="9" type="ORF">BMMGA3_09105</name>
</gene>
<feature type="coiled-coil region" evidence="6">
    <location>
        <begin position="82"/>
        <end position="116"/>
    </location>
</feature>
<dbReference type="KEGG" id="bmet:BMMGA3_09105"/>
<evidence type="ECO:0000256" key="6">
    <source>
        <dbReference type="SAM" id="Coils"/>
    </source>
</evidence>
<dbReference type="eggNOG" id="COG0791">
    <property type="taxonomic scope" value="Bacteria"/>
</dbReference>
<dbReference type="Pfam" id="PF24568">
    <property type="entry name" value="CC_PcsB"/>
    <property type="match status" value="1"/>
</dbReference>
<dbReference type="Proteomes" id="UP000027602">
    <property type="component" value="Chromosome"/>
</dbReference>
<dbReference type="STRING" id="796606.BMMGA3_09105"/>
<name>I3E8Y6_BACMM</name>
<evidence type="ECO:0000256" key="5">
    <source>
        <dbReference type="ARBA" id="ARBA00022807"/>
    </source>
</evidence>
<feature type="domain" description="NlpC/P60" evidence="8">
    <location>
        <begin position="265"/>
        <end position="392"/>
    </location>
</feature>
<keyword evidence="6" id="KW-0175">Coiled coil</keyword>
<evidence type="ECO:0000256" key="1">
    <source>
        <dbReference type="ARBA" id="ARBA00007074"/>
    </source>
</evidence>
<feature type="chain" id="PRO_5003670469" evidence="7">
    <location>
        <begin position="27"/>
        <end position="393"/>
    </location>
</feature>
<dbReference type="Gene3D" id="6.10.250.3150">
    <property type="match status" value="1"/>
</dbReference>
<dbReference type="SUPFAM" id="SSF58100">
    <property type="entry name" value="Bacterial hemolysins"/>
    <property type="match status" value="1"/>
</dbReference>
<feature type="signal peptide" evidence="7">
    <location>
        <begin position="1"/>
        <end position="26"/>
    </location>
</feature>
<dbReference type="AlphaFoldDB" id="I3E8Y6"/>
<dbReference type="InterPro" id="IPR000064">
    <property type="entry name" value="NLP_P60_dom"/>
</dbReference>